<organism evidence="6 7">
    <name type="scientific">Tenebrionibacter intestinalis</name>
    <dbReference type="NCBI Taxonomy" id="2799638"/>
    <lineage>
        <taxon>Bacteria</taxon>
        <taxon>Pseudomonadati</taxon>
        <taxon>Pseudomonadota</taxon>
        <taxon>Gammaproteobacteria</taxon>
        <taxon>Enterobacterales</taxon>
        <taxon>Enterobacteriaceae</taxon>
        <taxon>Tenebrionibacter/Tenebrionicola group</taxon>
        <taxon>Tenebrionibacter</taxon>
    </lineage>
</organism>
<keyword evidence="7" id="KW-1185">Reference proteome</keyword>
<accession>A0A8K0V8C7</accession>
<dbReference type="EMBL" id="JAEPBH010000030">
    <property type="protein sequence ID" value="MBK4716050.1"/>
    <property type="molecule type" value="Genomic_DNA"/>
</dbReference>
<keyword evidence="3" id="KW-0472">Membrane</keyword>
<protein>
    <submittedName>
        <fullName evidence="6">YnfC family lipoprotein</fullName>
    </submittedName>
</protein>
<dbReference type="GO" id="GO:0005886">
    <property type="term" value="C:plasma membrane"/>
    <property type="evidence" value="ECO:0007669"/>
    <property type="project" value="InterPro"/>
</dbReference>
<evidence type="ECO:0000256" key="2">
    <source>
        <dbReference type="ARBA" id="ARBA00022729"/>
    </source>
</evidence>
<sequence>MQLCLTAALIAGPVRGNETLAPFQPAMASLSNELEFDALRGRVKNFEQVLLGSDEGQLTIAKGRFDLHGCLKEYERMDFVNGQSIRLARADNSNTLVSARDKRNTIVLNKACQIVGTTNSASPVSKLYIYDKNLLVKVKDARNAWVYKEYFYTPEGMPESTVFYGEEHDVLLITVPKRKLAEPWDFITQGLDNGVPFYQALKKCHYDKKGNPSVCDFVVDTLIQGGATETEHQQIRYTTTYY</sequence>
<proteinExistence type="predicted"/>
<keyword evidence="1" id="KW-1003">Cell membrane</keyword>
<reference evidence="6" key="1">
    <citation type="submission" date="2021-01" db="EMBL/GenBank/DDBJ databases">
        <title>Intestinitalea alba gen. nov., sp. nov., a novel genus of the family Enterobacteriaceae, isolated from the gut of the plastic-eating mealworm Tenebrio molitor L.</title>
        <authorList>
            <person name="Yang Y."/>
        </authorList>
    </citation>
    <scope>NUCLEOTIDE SEQUENCE</scope>
    <source>
        <strain evidence="6">BIT-L3</strain>
    </source>
</reference>
<evidence type="ECO:0000313" key="7">
    <source>
        <dbReference type="Proteomes" id="UP000659047"/>
    </source>
</evidence>
<dbReference type="AlphaFoldDB" id="A0A8K0V8C7"/>
<dbReference type="InterPro" id="IPR010646">
    <property type="entry name" value="UPF0257"/>
</dbReference>
<dbReference type="Proteomes" id="UP000659047">
    <property type="component" value="Unassembled WGS sequence"/>
</dbReference>
<gene>
    <name evidence="6" type="ORF">JJB97_12095</name>
</gene>
<keyword evidence="4" id="KW-0564">Palmitate</keyword>
<evidence type="ECO:0000256" key="5">
    <source>
        <dbReference type="ARBA" id="ARBA00023288"/>
    </source>
</evidence>
<evidence type="ECO:0000256" key="4">
    <source>
        <dbReference type="ARBA" id="ARBA00023139"/>
    </source>
</evidence>
<evidence type="ECO:0000256" key="1">
    <source>
        <dbReference type="ARBA" id="ARBA00022475"/>
    </source>
</evidence>
<dbReference type="Pfam" id="PF06788">
    <property type="entry name" value="UPF0257"/>
    <property type="match status" value="1"/>
</dbReference>
<evidence type="ECO:0000256" key="3">
    <source>
        <dbReference type="ARBA" id="ARBA00023136"/>
    </source>
</evidence>
<keyword evidence="5 6" id="KW-0449">Lipoprotein</keyword>
<evidence type="ECO:0000313" key="6">
    <source>
        <dbReference type="EMBL" id="MBK4716050.1"/>
    </source>
</evidence>
<keyword evidence="2" id="KW-0732">Signal</keyword>
<name>A0A8K0V8C7_9ENTR</name>
<comment type="caution">
    <text evidence="6">The sequence shown here is derived from an EMBL/GenBank/DDBJ whole genome shotgun (WGS) entry which is preliminary data.</text>
</comment>